<evidence type="ECO:0000256" key="7">
    <source>
        <dbReference type="ARBA" id="ARBA00022989"/>
    </source>
</evidence>
<gene>
    <name evidence="11" type="ORF">SAMN04244550_01303</name>
</gene>
<dbReference type="Gene3D" id="1.20.1300.10">
    <property type="entry name" value="Fumarate reductase/succinate dehydrogenase, transmembrane subunit"/>
    <property type="match status" value="1"/>
</dbReference>
<accession>A0A1G7GLJ8</accession>
<keyword evidence="6" id="KW-0479">Metal-binding</keyword>
<dbReference type="InterPro" id="IPR000701">
    <property type="entry name" value="SuccDH_FuR_B_TM-su"/>
</dbReference>
<comment type="subcellular location">
    <subcellularLocation>
        <location evidence="3">Membrane</location>
    </subcellularLocation>
</comment>
<feature type="transmembrane region" description="Helical" evidence="10">
    <location>
        <begin position="62"/>
        <end position="79"/>
    </location>
</feature>
<evidence type="ECO:0000256" key="8">
    <source>
        <dbReference type="ARBA" id="ARBA00023004"/>
    </source>
</evidence>
<dbReference type="OrthoDB" id="9809280at2"/>
<reference evidence="11 12" key="1">
    <citation type="submission" date="2016-10" db="EMBL/GenBank/DDBJ databases">
        <authorList>
            <person name="de Groot N.N."/>
        </authorList>
    </citation>
    <scope>NUCLEOTIDE SEQUENCE [LARGE SCALE GENOMIC DNA]</scope>
    <source>
        <strain evidence="12">DSM 938 / 37b4</strain>
    </source>
</reference>
<dbReference type="InterPro" id="IPR034804">
    <property type="entry name" value="SQR/QFR_C/D"/>
</dbReference>
<name>A0A1G7GLJ8_RHOCA</name>
<sequence>MRYLTDRKRAVGKGASGSGTEHFWWMTMSSVALAFLVPAFIFVFGSAIGGTQQEVIAHFSRPFPAILTALVTIVGMRHFAKGAQVMLEDYTQGSLRKGLVIFVYSLSWLISAIVLYALAKMMFIAAAAQQITN</sequence>
<dbReference type="SUPFAM" id="SSF81343">
    <property type="entry name" value="Fumarate reductase respiratory complex transmembrane subunits"/>
    <property type="match status" value="1"/>
</dbReference>
<feature type="transmembrane region" description="Helical" evidence="10">
    <location>
        <begin position="99"/>
        <end position="119"/>
    </location>
</feature>
<comment type="function">
    <text evidence="2">Membrane-anchoring subunit of succinate dehydrogenase (SDH).</text>
</comment>
<organism evidence="11 12">
    <name type="scientific">Rhodobacter capsulatus</name>
    <name type="common">Rhodopseudomonas capsulata</name>
    <dbReference type="NCBI Taxonomy" id="1061"/>
    <lineage>
        <taxon>Bacteria</taxon>
        <taxon>Pseudomonadati</taxon>
        <taxon>Pseudomonadota</taxon>
        <taxon>Alphaproteobacteria</taxon>
        <taxon>Rhodobacterales</taxon>
        <taxon>Rhodobacter group</taxon>
        <taxon>Rhodobacter</taxon>
    </lineage>
</organism>
<dbReference type="CDD" id="cd03495">
    <property type="entry name" value="SQR_TypeC_SdhD_like"/>
    <property type="match status" value="1"/>
</dbReference>
<dbReference type="EMBL" id="FNAY01000004">
    <property type="protein sequence ID" value="SDE88996.1"/>
    <property type="molecule type" value="Genomic_DNA"/>
</dbReference>
<dbReference type="GO" id="GO:0016020">
    <property type="term" value="C:membrane"/>
    <property type="evidence" value="ECO:0007669"/>
    <property type="project" value="UniProtKB-SubCell"/>
</dbReference>
<evidence type="ECO:0000256" key="4">
    <source>
        <dbReference type="ARBA" id="ARBA00022617"/>
    </source>
</evidence>
<keyword evidence="9 10" id="KW-0472">Membrane</keyword>
<evidence type="ECO:0000256" key="9">
    <source>
        <dbReference type="ARBA" id="ARBA00023136"/>
    </source>
</evidence>
<proteinExistence type="predicted"/>
<feature type="transmembrane region" description="Helical" evidence="10">
    <location>
        <begin position="23"/>
        <end position="50"/>
    </location>
</feature>
<dbReference type="Proteomes" id="UP000183812">
    <property type="component" value="Unassembled WGS sequence"/>
</dbReference>
<keyword evidence="4" id="KW-0349">Heme</keyword>
<dbReference type="AlphaFoldDB" id="A0A1G7GLJ8"/>
<evidence type="ECO:0000256" key="5">
    <source>
        <dbReference type="ARBA" id="ARBA00022692"/>
    </source>
</evidence>
<protein>
    <submittedName>
        <fullName evidence="11">Succinate dehydrogenase / fumarate reductase membrane anchor subunit</fullName>
    </submittedName>
</protein>
<keyword evidence="7 10" id="KW-1133">Transmembrane helix</keyword>
<evidence type="ECO:0000256" key="3">
    <source>
        <dbReference type="ARBA" id="ARBA00004370"/>
    </source>
</evidence>
<evidence type="ECO:0000256" key="2">
    <source>
        <dbReference type="ARBA" id="ARBA00004050"/>
    </source>
</evidence>
<evidence type="ECO:0000256" key="6">
    <source>
        <dbReference type="ARBA" id="ARBA00022723"/>
    </source>
</evidence>
<evidence type="ECO:0000256" key="1">
    <source>
        <dbReference type="ARBA" id="ARBA00001971"/>
    </source>
</evidence>
<dbReference type="Pfam" id="PF01127">
    <property type="entry name" value="Sdh_cyt"/>
    <property type="match status" value="1"/>
</dbReference>
<dbReference type="RefSeq" id="WP_074553230.1">
    <property type="nucleotide sequence ID" value="NZ_CP119563.1"/>
</dbReference>
<evidence type="ECO:0000313" key="12">
    <source>
        <dbReference type="Proteomes" id="UP000183812"/>
    </source>
</evidence>
<evidence type="ECO:0000313" key="11">
    <source>
        <dbReference type="EMBL" id="SDE88996.1"/>
    </source>
</evidence>
<keyword evidence="5 10" id="KW-0812">Transmembrane</keyword>
<keyword evidence="8" id="KW-0408">Iron</keyword>
<comment type="cofactor">
    <cofactor evidence="1">
        <name>heme</name>
        <dbReference type="ChEBI" id="CHEBI:30413"/>
    </cofactor>
</comment>
<dbReference type="GO" id="GO:0046872">
    <property type="term" value="F:metal ion binding"/>
    <property type="evidence" value="ECO:0007669"/>
    <property type="project" value="UniProtKB-KW"/>
</dbReference>
<evidence type="ECO:0000256" key="10">
    <source>
        <dbReference type="SAM" id="Phobius"/>
    </source>
</evidence>